<feature type="domain" description="Aconitase/3-isopropylmalate dehydratase large subunit alpha/beta/alpha" evidence="4">
    <location>
        <begin position="63"/>
        <end position="100"/>
    </location>
</feature>
<accession>A0AA36EF20</accession>
<dbReference type="Pfam" id="PF00330">
    <property type="entry name" value="Aconitase"/>
    <property type="match status" value="1"/>
</dbReference>
<dbReference type="Proteomes" id="UP001177003">
    <property type="component" value="Chromosome 7"/>
</dbReference>
<evidence type="ECO:0000259" key="4">
    <source>
        <dbReference type="Pfam" id="PF00330"/>
    </source>
</evidence>
<reference evidence="5" key="1">
    <citation type="submission" date="2023-04" db="EMBL/GenBank/DDBJ databases">
        <authorList>
            <person name="Vijverberg K."/>
            <person name="Xiong W."/>
            <person name="Schranz E."/>
        </authorList>
    </citation>
    <scope>NUCLEOTIDE SEQUENCE</scope>
</reference>
<dbReference type="InterPro" id="IPR001030">
    <property type="entry name" value="Acoase/IPM_deHydtase_lsu_aba"/>
</dbReference>
<evidence type="ECO:0000256" key="2">
    <source>
        <dbReference type="ARBA" id="ARBA00023004"/>
    </source>
</evidence>
<gene>
    <name evidence="5" type="ORF">LSALG_LOCUS32978</name>
</gene>
<protein>
    <recommendedName>
        <fullName evidence="4">Aconitase/3-isopropylmalate dehydratase large subunit alpha/beta/alpha domain-containing protein</fullName>
    </recommendedName>
</protein>
<organism evidence="5 6">
    <name type="scientific">Lactuca saligna</name>
    <name type="common">Willowleaf lettuce</name>
    <dbReference type="NCBI Taxonomy" id="75948"/>
    <lineage>
        <taxon>Eukaryota</taxon>
        <taxon>Viridiplantae</taxon>
        <taxon>Streptophyta</taxon>
        <taxon>Embryophyta</taxon>
        <taxon>Tracheophyta</taxon>
        <taxon>Spermatophyta</taxon>
        <taxon>Magnoliopsida</taxon>
        <taxon>eudicotyledons</taxon>
        <taxon>Gunneridae</taxon>
        <taxon>Pentapetalae</taxon>
        <taxon>asterids</taxon>
        <taxon>campanulids</taxon>
        <taxon>Asterales</taxon>
        <taxon>Asteraceae</taxon>
        <taxon>Cichorioideae</taxon>
        <taxon>Cichorieae</taxon>
        <taxon>Lactucinae</taxon>
        <taxon>Lactuca</taxon>
    </lineage>
</organism>
<evidence type="ECO:0000313" key="6">
    <source>
        <dbReference type="Proteomes" id="UP001177003"/>
    </source>
</evidence>
<sequence length="119" mass="13147">MTEELFLHLYAQNSTLLAMVQILASFATSNALQRTPRLKGVLSQVLPILGNVKDQHQPIFANDIIVAPVLSRNRNFEGHLDPLTRANYLASPPLVVAYALVDIDIENEPIRTTKDGNNA</sequence>
<dbReference type="EMBL" id="OX465083">
    <property type="protein sequence ID" value="CAI9293983.1"/>
    <property type="molecule type" value="Genomic_DNA"/>
</dbReference>
<dbReference type="InterPro" id="IPR036008">
    <property type="entry name" value="Aconitase_4Fe-4S_dom"/>
</dbReference>
<name>A0AA36EF20_LACSI</name>
<dbReference type="GO" id="GO:0051536">
    <property type="term" value="F:iron-sulfur cluster binding"/>
    <property type="evidence" value="ECO:0007669"/>
    <property type="project" value="UniProtKB-KW"/>
</dbReference>
<dbReference type="AlphaFoldDB" id="A0AA36EF20"/>
<dbReference type="InterPro" id="IPR015931">
    <property type="entry name" value="Acnase/IPM_dHydase_lsu_aba_1/3"/>
</dbReference>
<dbReference type="Gene3D" id="3.30.499.10">
    <property type="entry name" value="Aconitase, domain 3"/>
    <property type="match status" value="1"/>
</dbReference>
<dbReference type="PANTHER" id="PTHR11670">
    <property type="entry name" value="ACONITASE/IRON-RESPONSIVE ELEMENT FAMILY MEMBER"/>
    <property type="match status" value="1"/>
</dbReference>
<dbReference type="GO" id="GO:0046872">
    <property type="term" value="F:metal ion binding"/>
    <property type="evidence" value="ECO:0007669"/>
    <property type="project" value="UniProtKB-KW"/>
</dbReference>
<dbReference type="SUPFAM" id="SSF53732">
    <property type="entry name" value="Aconitase iron-sulfur domain"/>
    <property type="match status" value="1"/>
</dbReference>
<keyword evidence="6" id="KW-1185">Reference proteome</keyword>
<proteinExistence type="predicted"/>
<keyword evidence="1" id="KW-0479">Metal-binding</keyword>
<keyword evidence="2" id="KW-0408">Iron</keyword>
<evidence type="ECO:0000256" key="3">
    <source>
        <dbReference type="ARBA" id="ARBA00023014"/>
    </source>
</evidence>
<evidence type="ECO:0000256" key="1">
    <source>
        <dbReference type="ARBA" id="ARBA00022723"/>
    </source>
</evidence>
<evidence type="ECO:0000313" key="5">
    <source>
        <dbReference type="EMBL" id="CAI9293983.1"/>
    </source>
</evidence>
<keyword evidence="3" id="KW-0411">Iron-sulfur</keyword>
<dbReference type="InterPro" id="IPR006249">
    <property type="entry name" value="Aconitase/IRP2"/>
</dbReference>